<dbReference type="GO" id="GO:0110001">
    <property type="term" value="C:toxin-antitoxin complex"/>
    <property type="evidence" value="ECO:0007669"/>
    <property type="project" value="InterPro"/>
</dbReference>
<evidence type="ECO:0000256" key="1">
    <source>
        <dbReference type="ARBA" id="ARBA00022649"/>
    </source>
</evidence>
<dbReference type="AlphaFoldDB" id="A0A9Y1BR76"/>
<dbReference type="PANTHER" id="PTHR33397">
    <property type="entry name" value="UPF0331 PROTEIN YUTE"/>
    <property type="match status" value="1"/>
</dbReference>
<gene>
    <name evidence="5" type="ORF">K9W46_00715</name>
</gene>
<dbReference type="EMBL" id="CP084167">
    <property type="protein sequence ID" value="UJG43719.1"/>
    <property type="molecule type" value="Genomic_DNA"/>
</dbReference>
<dbReference type="Proteomes" id="UP001200513">
    <property type="component" value="Chromosome"/>
</dbReference>
<evidence type="ECO:0000313" key="5">
    <source>
        <dbReference type="EMBL" id="UJG43719.1"/>
    </source>
</evidence>
<reference evidence="5" key="1">
    <citation type="journal article" date="2022" name="Nat. Microbiol.">
        <title>Unique mobile elements and scalable gene flow at the prokaryote-eukaryote boundary revealed by circularized Asgard archaea genomes.</title>
        <authorList>
            <person name="Wu F."/>
            <person name="Speth D.R."/>
            <person name="Philosof A."/>
            <person name="Cremiere A."/>
            <person name="Narayanan A."/>
            <person name="Barco R.A."/>
            <person name="Connon S.A."/>
            <person name="Amend J.P."/>
            <person name="Antoshechkin I.A."/>
            <person name="Orphan V.J."/>
        </authorList>
    </citation>
    <scope>NUCLEOTIDE SEQUENCE</scope>
    <source>
        <strain evidence="5">PR6</strain>
    </source>
</reference>
<name>A0A9Y1BR76_9ARCH</name>
<accession>A0A9Y1BR76</accession>
<dbReference type="PANTHER" id="PTHR33397:SF5">
    <property type="entry name" value="RNASE YUTE-RELATED"/>
    <property type="match status" value="1"/>
</dbReference>
<dbReference type="InterPro" id="IPR008201">
    <property type="entry name" value="HepT-like"/>
</dbReference>
<keyword evidence="2" id="KW-0540">Nuclease</keyword>
<organism evidence="5">
    <name type="scientific">Candidatus Heimdallarchaeum endolithica</name>
    <dbReference type="NCBI Taxonomy" id="2876572"/>
    <lineage>
        <taxon>Archaea</taxon>
        <taxon>Promethearchaeati</taxon>
        <taxon>Candidatus Heimdallarchaeota</taxon>
        <taxon>Candidatus Heimdallarchaeia (ex Rinke et al. 2021) (nom. nud.)</taxon>
        <taxon>Candidatus Heimdallarchaeales</taxon>
        <taxon>Candidatus Heimdallarchaeaceae</taxon>
        <taxon>Candidatus Heimdallarchaeum</taxon>
    </lineage>
</organism>
<keyword evidence="3" id="KW-0378">Hydrolase</keyword>
<dbReference type="Gene3D" id="1.20.120.580">
    <property type="entry name" value="bsu32300-like"/>
    <property type="match status" value="1"/>
</dbReference>
<evidence type="ECO:0000256" key="2">
    <source>
        <dbReference type="ARBA" id="ARBA00022722"/>
    </source>
</evidence>
<dbReference type="GO" id="GO:0004540">
    <property type="term" value="F:RNA nuclease activity"/>
    <property type="evidence" value="ECO:0007669"/>
    <property type="project" value="InterPro"/>
</dbReference>
<comment type="similarity">
    <text evidence="4">Belongs to the HepT RNase toxin family.</text>
</comment>
<evidence type="ECO:0000256" key="3">
    <source>
        <dbReference type="ARBA" id="ARBA00022801"/>
    </source>
</evidence>
<dbReference type="GO" id="GO:0016787">
    <property type="term" value="F:hydrolase activity"/>
    <property type="evidence" value="ECO:0007669"/>
    <property type="project" value="UniProtKB-KW"/>
</dbReference>
<evidence type="ECO:0000256" key="4">
    <source>
        <dbReference type="ARBA" id="ARBA00024207"/>
    </source>
</evidence>
<dbReference type="InterPro" id="IPR052379">
    <property type="entry name" value="Type_VII_TA_RNase"/>
</dbReference>
<proteinExistence type="inferred from homology"/>
<dbReference type="InterPro" id="IPR037038">
    <property type="entry name" value="HepT-like_sf"/>
</dbReference>
<keyword evidence="1" id="KW-1277">Toxin-antitoxin system</keyword>
<dbReference type="Pfam" id="PF01934">
    <property type="entry name" value="HepT-like"/>
    <property type="match status" value="1"/>
</dbReference>
<sequence>MNVDIEETIDKLKFIEQLRNELFEELQQEKISNSLRSQLIIERAVQLIIQTILDIGAHIISRTTDISPKSYSDIIPLLVEKKIMSIKLGNQLEKISGLRNILVHDYTKIDAELLKDHAYSILTDSKLFIEEIKQFIREKEQTKT</sequence>
<dbReference type="NCBIfam" id="NF047751">
    <property type="entry name" value="HepT_toxin"/>
    <property type="match status" value="1"/>
</dbReference>
<protein>
    <submittedName>
        <fullName evidence="5">DUF86 domain-containing protein</fullName>
    </submittedName>
</protein>